<evidence type="ECO:0000313" key="1">
    <source>
        <dbReference type="EMBL" id="CAL1700642.1"/>
    </source>
</evidence>
<accession>A0ABP1D0Q2</accession>
<gene>
    <name evidence="1" type="ORF">GFSPODELE1_LOCUS3230</name>
</gene>
<protein>
    <submittedName>
        <fullName evidence="1">Uncharacterized protein</fullName>
    </submittedName>
</protein>
<dbReference type="Proteomes" id="UP001497453">
    <property type="component" value="Chromosome 2"/>
</dbReference>
<sequence>MESQQQTRMHDAPAHTSISTDYNAYVINALSRMTRSSGAMDQRVLRKCLGLSSSYLLTDATMNPNGGLTTWYAGLSRIVDVMSALHKRDELELETVSEASKACSECWGVAGGWRELEAGMECIKDIATRLKGLLDDNGRTFHGQRIYIP</sequence>
<evidence type="ECO:0000313" key="2">
    <source>
        <dbReference type="Proteomes" id="UP001497453"/>
    </source>
</evidence>
<keyword evidence="2" id="KW-1185">Reference proteome</keyword>
<name>A0ABP1D0Q2_9APHY</name>
<organism evidence="1 2">
    <name type="scientific">Somion occarium</name>
    <dbReference type="NCBI Taxonomy" id="3059160"/>
    <lineage>
        <taxon>Eukaryota</taxon>
        <taxon>Fungi</taxon>
        <taxon>Dikarya</taxon>
        <taxon>Basidiomycota</taxon>
        <taxon>Agaricomycotina</taxon>
        <taxon>Agaricomycetes</taxon>
        <taxon>Polyporales</taxon>
        <taxon>Cerrenaceae</taxon>
        <taxon>Somion</taxon>
    </lineage>
</organism>
<dbReference type="EMBL" id="OZ037945">
    <property type="protein sequence ID" value="CAL1700642.1"/>
    <property type="molecule type" value="Genomic_DNA"/>
</dbReference>
<reference evidence="2" key="1">
    <citation type="submission" date="2024-04" db="EMBL/GenBank/DDBJ databases">
        <authorList>
            <person name="Shaw F."/>
            <person name="Minotto A."/>
        </authorList>
    </citation>
    <scope>NUCLEOTIDE SEQUENCE [LARGE SCALE GENOMIC DNA]</scope>
</reference>
<proteinExistence type="predicted"/>